<reference evidence="2" key="2">
    <citation type="submission" date="2023-06" db="EMBL/GenBank/DDBJ databases">
        <authorList>
            <person name="Ma L."/>
            <person name="Liu K.-W."/>
            <person name="Li Z."/>
            <person name="Hsiao Y.-Y."/>
            <person name="Qi Y."/>
            <person name="Fu T."/>
            <person name="Tang G."/>
            <person name="Zhang D."/>
            <person name="Sun W.-H."/>
            <person name="Liu D.-K."/>
            <person name="Li Y."/>
            <person name="Chen G.-Z."/>
            <person name="Liu X.-D."/>
            <person name="Liao X.-Y."/>
            <person name="Jiang Y.-T."/>
            <person name="Yu X."/>
            <person name="Hao Y."/>
            <person name="Huang J."/>
            <person name="Zhao X.-W."/>
            <person name="Ke S."/>
            <person name="Chen Y.-Y."/>
            <person name="Wu W.-L."/>
            <person name="Hsu J.-L."/>
            <person name="Lin Y.-F."/>
            <person name="Huang M.-D."/>
            <person name="Li C.-Y."/>
            <person name="Huang L."/>
            <person name="Wang Z.-W."/>
            <person name="Zhao X."/>
            <person name="Zhong W.-Y."/>
            <person name="Peng D.-H."/>
            <person name="Ahmad S."/>
            <person name="Lan S."/>
            <person name="Zhang J.-S."/>
            <person name="Tsai W.-C."/>
            <person name="Van De Peer Y."/>
            <person name="Liu Z.-J."/>
        </authorList>
    </citation>
    <scope>NUCLEOTIDE SEQUENCE</scope>
    <source>
        <strain evidence="2">CP</strain>
        <tissue evidence="2">Leaves</tissue>
    </source>
</reference>
<dbReference type="AlphaFoldDB" id="A0AAV9FCI9"/>
<evidence type="ECO:0000313" key="2">
    <source>
        <dbReference type="EMBL" id="KAK1322824.1"/>
    </source>
</evidence>
<evidence type="ECO:0000256" key="1">
    <source>
        <dbReference type="SAM" id="MobiDB-lite"/>
    </source>
</evidence>
<keyword evidence="3" id="KW-1185">Reference proteome</keyword>
<feature type="region of interest" description="Disordered" evidence="1">
    <location>
        <begin position="91"/>
        <end position="143"/>
    </location>
</feature>
<gene>
    <name evidence="2" type="ORF">QJS10_CPA02g01101</name>
</gene>
<feature type="compositionally biased region" description="Polar residues" evidence="1">
    <location>
        <begin position="45"/>
        <end position="55"/>
    </location>
</feature>
<name>A0AAV9FCI9_ACOCL</name>
<feature type="compositionally biased region" description="Basic and acidic residues" evidence="1">
    <location>
        <begin position="238"/>
        <end position="260"/>
    </location>
</feature>
<feature type="region of interest" description="Disordered" evidence="1">
    <location>
        <begin position="1"/>
        <end position="55"/>
    </location>
</feature>
<evidence type="ECO:0000313" key="3">
    <source>
        <dbReference type="Proteomes" id="UP001180020"/>
    </source>
</evidence>
<feature type="compositionally biased region" description="Low complexity" evidence="1">
    <location>
        <begin position="214"/>
        <end position="224"/>
    </location>
</feature>
<dbReference type="Proteomes" id="UP001180020">
    <property type="component" value="Unassembled WGS sequence"/>
</dbReference>
<feature type="compositionally biased region" description="Basic and acidic residues" evidence="1">
    <location>
        <begin position="124"/>
        <end position="135"/>
    </location>
</feature>
<dbReference type="EMBL" id="JAUJYO010000002">
    <property type="protein sequence ID" value="KAK1322824.1"/>
    <property type="molecule type" value="Genomic_DNA"/>
</dbReference>
<reference evidence="2" key="1">
    <citation type="journal article" date="2023" name="Nat. Commun.">
        <title>Diploid and tetraploid genomes of Acorus and the evolution of monocots.</title>
        <authorList>
            <person name="Ma L."/>
            <person name="Liu K.W."/>
            <person name="Li Z."/>
            <person name="Hsiao Y.Y."/>
            <person name="Qi Y."/>
            <person name="Fu T."/>
            <person name="Tang G.D."/>
            <person name="Zhang D."/>
            <person name="Sun W.H."/>
            <person name="Liu D.K."/>
            <person name="Li Y."/>
            <person name="Chen G.Z."/>
            <person name="Liu X.D."/>
            <person name="Liao X.Y."/>
            <person name="Jiang Y.T."/>
            <person name="Yu X."/>
            <person name="Hao Y."/>
            <person name="Huang J."/>
            <person name="Zhao X.W."/>
            <person name="Ke S."/>
            <person name="Chen Y.Y."/>
            <person name="Wu W.L."/>
            <person name="Hsu J.L."/>
            <person name="Lin Y.F."/>
            <person name="Huang M.D."/>
            <person name="Li C.Y."/>
            <person name="Huang L."/>
            <person name="Wang Z.W."/>
            <person name="Zhao X."/>
            <person name="Zhong W.Y."/>
            <person name="Peng D.H."/>
            <person name="Ahmad S."/>
            <person name="Lan S."/>
            <person name="Zhang J.S."/>
            <person name="Tsai W.C."/>
            <person name="Van de Peer Y."/>
            <person name="Liu Z.J."/>
        </authorList>
    </citation>
    <scope>NUCLEOTIDE SEQUENCE</scope>
    <source>
        <strain evidence="2">CP</strain>
    </source>
</reference>
<comment type="caution">
    <text evidence="2">The sequence shown here is derived from an EMBL/GenBank/DDBJ whole genome shotgun (WGS) entry which is preliminary data.</text>
</comment>
<organism evidence="2 3">
    <name type="scientific">Acorus calamus</name>
    <name type="common">Sweet flag</name>
    <dbReference type="NCBI Taxonomy" id="4465"/>
    <lineage>
        <taxon>Eukaryota</taxon>
        <taxon>Viridiplantae</taxon>
        <taxon>Streptophyta</taxon>
        <taxon>Embryophyta</taxon>
        <taxon>Tracheophyta</taxon>
        <taxon>Spermatophyta</taxon>
        <taxon>Magnoliopsida</taxon>
        <taxon>Liliopsida</taxon>
        <taxon>Acoraceae</taxon>
        <taxon>Acorus</taxon>
    </lineage>
</organism>
<feature type="region of interest" description="Disordered" evidence="1">
    <location>
        <begin position="162"/>
        <end position="272"/>
    </location>
</feature>
<proteinExistence type="predicted"/>
<sequence length="272" mass="28650">MAAAATASGSLQGPAEKSPSPSALNPLGTMKTPPPKGGTIDSIFQPLQGTNSHNKFSPLQEETMVDETSMVAGETSSVDVIGTVTVEQIEKHKTVDANQGQQRQENENQKKLPVPSAPDTCNTDLDHQNKKHDTQEVQSFGEPQVATDLLGKLSDYASGVVGSLISDPCQNSKEPSFVIDPSPPSIEPSNGPAPSTEDLKTEVRKLAGNKKAKPSASSMKSGAGSKKGKAHKNQPIKDFFKDLEKEKIASIGNEKVDDTLHPSSKGPGKASS</sequence>
<protein>
    <submittedName>
        <fullName evidence="2">Uncharacterized protein</fullName>
    </submittedName>
</protein>
<accession>A0AAV9FCI9</accession>